<reference evidence="1" key="1">
    <citation type="submission" date="2021-11" db="EMBL/GenBank/DDBJ databases">
        <title>Australian commercial rhizobial inoculants.</title>
        <authorList>
            <person name="Kohlmeier M.G."/>
            <person name="O'Hara G.W."/>
            <person name="Colombi E."/>
            <person name="Ramsay J.P."/>
            <person name="Terpolilli J."/>
        </authorList>
    </citation>
    <scope>NUCLEOTIDE SEQUENCE</scope>
    <source>
        <strain evidence="1">CC829</strain>
    </source>
</reference>
<sequence>MRKSSEMEATNLEKGRPFGWQDSELFCFIEECWNNSLAVVGNKGIACQRLTEIDRLFESMQSQVKPTSMDELVPSLLFLRSFVAYRASIMVLLSLPTDGFPLLRSSLEYAGYSLLMKDEKQLAEAWLRRDETDSAKKLVRDTFTQKRIRAAIAAKDKSLADNYQLLYERTIDWGAHPNEKALTPSLVRESFRGNTKQIQFKMLGESGVSLDHALRTAAQVGICVLKIFVQTIAGFRSDGISLRLKELSVGL</sequence>
<evidence type="ECO:0000313" key="2">
    <source>
        <dbReference type="Proteomes" id="UP001430990"/>
    </source>
</evidence>
<organism evidence="1 2">
    <name type="scientific">Bradyrhizobium barranii</name>
    <dbReference type="NCBI Taxonomy" id="2992140"/>
    <lineage>
        <taxon>Bacteria</taxon>
        <taxon>Pseudomonadati</taxon>
        <taxon>Pseudomonadota</taxon>
        <taxon>Alphaproteobacteria</taxon>
        <taxon>Hyphomicrobiales</taxon>
        <taxon>Nitrobacteraceae</taxon>
        <taxon>Bradyrhizobium</taxon>
    </lineage>
</organism>
<keyword evidence="2" id="KW-1185">Reference proteome</keyword>
<dbReference type="EMBL" id="CP088100">
    <property type="protein sequence ID" value="UFW83005.1"/>
    <property type="molecule type" value="Genomic_DNA"/>
</dbReference>
<dbReference type="Proteomes" id="UP001430990">
    <property type="component" value="Chromosome"/>
</dbReference>
<proteinExistence type="predicted"/>
<accession>A0ABY3QAU3</accession>
<gene>
    <name evidence="1" type="ORF">BjapCC829_23760</name>
</gene>
<protein>
    <recommendedName>
        <fullName evidence="3">HEPN AbiU2-like domain-containing protein</fullName>
    </recommendedName>
</protein>
<dbReference type="RefSeq" id="WP_231141999.1">
    <property type="nucleotide sequence ID" value="NZ_CP088100.1"/>
</dbReference>
<name>A0ABY3QAU3_9BRAD</name>
<evidence type="ECO:0000313" key="1">
    <source>
        <dbReference type="EMBL" id="UFW83005.1"/>
    </source>
</evidence>
<evidence type="ECO:0008006" key="3">
    <source>
        <dbReference type="Google" id="ProtNLM"/>
    </source>
</evidence>